<reference evidence="2 3" key="1">
    <citation type="submission" date="2022-03" db="EMBL/GenBank/DDBJ databases">
        <authorList>
            <person name="Macdonald S."/>
            <person name="Ahmed S."/>
            <person name="Newling K."/>
        </authorList>
    </citation>
    <scope>NUCLEOTIDE SEQUENCE [LARGE SCALE GENOMIC DNA]</scope>
</reference>
<keyword evidence="3" id="KW-1185">Reference proteome</keyword>
<keyword evidence="1" id="KW-0812">Transmembrane</keyword>
<feature type="transmembrane region" description="Helical" evidence="1">
    <location>
        <begin position="53"/>
        <end position="72"/>
    </location>
</feature>
<accession>A0ABC8KIL6</accession>
<sequence length="77" mass="8237">MFSNVAGVVQSRIRIQSDLKPEAFGGGIWAAYPVVFSISLACGIFHSVIAVSMAILTLSTFMVVVMFLVTFYNTSGA</sequence>
<name>A0ABC8KIL6_ERUVS</name>
<protein>
    <submittedName>
        <fullName evidence="2">Uncharacterized protein</fullName>
    </submittedName>
</protein>
<comment type="caution">
    <text evidence="2">The sequence shown here is derived from an EMBL/GenBank/DDBJ whole genome shotgun (WGS) entry which is preliminary data.</text>
</comment>
<evidence type="ECO:0000256" key="1">
    <source>
        <dbReference type="SAM" id="Phobius"/>
    </source>
</evidence>
<gene>
    <name evidence="2" type="ORF">ERUC_LOCUS22598</name>
</gene>
<keyword evidence="1" id="KW-1133">Transmembrane helix</keyword>
<evidence type="ECO:0000313" key="3">
    <source>
        <dbReference type="Proteomes" id="UP001642260"/>
    </source>
</evidence>
<dbReference type="AlphaFoldDB" id="A0ABC8KIL6"/>
<dbReference type="Proteomes" id="UP001642260">
    <property type="component" value="Unassembled WGS sequence"/>
</dbReference>
<keyword evidence="1" id="KW-0472">Membrane</keyword>
<proteinExistence type="predicted"/>
<organism evidence="2 3">
    <name type="scientific">Eruca vesicaria subsp. sativa</name>
    <name type="common">Garden rocket</name>
    <name type="synonym">Eruca sativa</name>
    <dbReference type="NCBI Taxonomy" id="29727"/>
    <lineage>
        <taxon>Eukaryota</taxon>
        <taxon>Viridiplantae</taxon>
        <taxon>Streptophyta</taxon>
        <taxon>Embryophyta</taxon>
        <taxon>Tracheophyta</taxon>
        <taxon>Spermatophyta</taxon>
        <taxon>Magnoliopsida</taxon>
        <taxon>eudicotyledons</taxon>
        <taxon>Gunneridae</taxon>
        <taxon>Pentapetalae</taxon>
        <taxon>rosids</taxon>
        <taxon>malvids</taxon>
        <taxon>Brassicales</taxon>
        <taxon>Brassicaceae</taxon>
        <taxon>Brassiceae</taxon>
        <taxon>Eruca</taxon>
    </lineage>
</organism>
<evidence type="ECO:0000313" key="2">
    <source>
        <dbReference type="EMBL" id="CAH8356843.1"/>
    </source>
</evidence>
<feature type="transmembrane region" description="Helical" evidence="1">
    <location>
        <begin position="27"/>
        <end position="46"/>
    </location>
</feature>
<dbReference type="EMBL" id="CAKOAT010221599">
    <property type="protein sequence ID" value="CAH8356843.1"/>
    <property type="molecule type" value="Genomic_DNA"/>
</dbReference>